<evidence type="ECO:0000313" key="2">
    <source>
        <dbReference type="Proteomes" id="UP000187203"/>
    </source>
</evidence>
<proteinExistence type="predicted"/>
<dbReference type="Proteomes" id="UP000187203">
    <property type="component" value="Unassembled WGS sequence"/>
</dbReference>
<dbReference type="AlphaFoldDB" id="A0A1R3KMT6"/>
<sequence>MGLAAVMRDSNGMVLCCAADYNQFVNDSFYVEVFATGL</sequence>
<evidence type="ECO:0000313" key="1">
    <source>
        <dbReference type="EMBL" id="OMP08396.1"/>
    </source>
</evidence>
<keyword evidence="2" id="KW-1185">Reference proteome</keyword>
<dbReference type="EMBL" id="AWUE01012743">
    <property type="protein sequence ID" value="OMP08396.1"/>
    <property type="molecule type" value="Genomic_DNA"/>
</dbReference>
<accession>A0A1R3KMT6</accession>
<organism evidence="1 2">
    <name type="scientific">Corchorus olitorius</name>
    <dbReference type="NCBI Taxonomy" id="93759"/>
    <lineage>
        <taxon>Eukaryota</taxon>
        <taxon>Viridiplantae</taxon>
        <taxon>Streptophyta</taxon>
        <taxon>Embryophyta</taxon>
        <taxon>Tracheophyta</taxon>
        <taxon>Spermatophyta</taxon>
        <taxon>Magnoliopsida</taxon>
        <taxon>eudicotyledons</taxon>
        <taxon>Gunneridae</taxon>
        <taxon>Pentapetalae</taxon>
        <taxon>rosids</taxon>
        <taxon>malvids</taxon>
        <taxon>Malvales</taxon>
        <taxon>Malvaceae</taxon>
        <taxon>Grewioideae</taxon>
        <taxon>Apeibeae</taxon>
        <taxon>Corchorus</taxon>
    </lineage>
</organism>
<protein>
    <submittedName>
        <fullName evidence="1">Uncharacterized protein</fullName>
    </submittedName>
</protein>
<reference evidence="2" key="1">
    <citation type="submission" date="2013-09" db="EMBL/GenBank/DDBJ databases">
        <title>Corchorus olitorius genome sequencing.</title>
        <authorList>
            <person name="Alam M."/>
            <person name="Haque M.S."/>
            <person name="Islam M.S."/>
            <person name="Emdad E.M."/>
            <person name="Islam M.M."/>
            <person name="Ahmed B."/>
            <person name="Halim A."/>
            <person name="Hossen Q.M.M."/>
            <person name="Hossain M.Z."/>
            <person name="Ahmed R."/>
            <person name="Khan M.M."/>
            <person name="Islam R."/>
            <person name="Rashid M.M."/>
            <person name="Khan S.A."/>
            <person name="Rahman M.S."/>
            <person name="Alam M."/>
            <person name="Yahiya A.S."/>
            <person name="Khan M.S."/>
            <person name="Azam M.S."/>
            <person name="Haque T."/>
            <person name="Lashkar M.Z.H."/>
            <person name="Akhand A.I."/>
            <person name="Morshed G."/>
            <person name="Roy S."/>
            <person name="Uddin K.S."/>
            <person name="Rabeya T."/>
            <person name="Hossain A.S."/>
            <person name="Chowdhury A."/>
            <person name="Snigdha A.R."/>
            <person name="Mortoza M.S."/>
            <person name="Matin S.A."/>
            <person name="Hoque S.M.E."/>
            <person name="Islam M.K."/>
            <person name="Roy D.K."/>
            <person name="Haider R."/>
            <person name="Moosa M.M."/>
            <person name="Elias S.M."/>
            <person name="Hasan A.M."/>
            <person name="Jahan S."/>
            <person name="Shafiuddin M."/>
            <person name="Mahmood N."/>
            <person name="Shommy N.S."/>
        </authorList>
    </citation>
    <scope>NUCLEOTIDE SEQUENCE [LARGE SCALE GENOMIC DNA]</scope>
    <source>
        <strain evidence="2">cv. O-4</strain>
    </source>
</reference>
<comment type="caution">
    <text evidence="1">The sequence shown here is derived from an EMBL/GenBank/DDBJ whole genome shotgun (WGS) entry which is preliminary data.</text>
</comment>
<name>A0A1R3KMT6_9ROSI</name>
<gene>
    <name evidence="1" type="ORF">COLO4_06510</name>
</gene>